<evidence type="ECO:0000256" key="2">
    <source>
        <dbReference type="PROSITE-ProRule" id="PRU00335"/>
    </source>
</evidence>
<proteinExistence type="predicted"/>
<dbReference type="EMBL" id="QPJW01000001">
    <property type="protein sequence ID" value="RCX23739.1"/>
    <property type="molecule type" value="Genomic_DNA"/>
</dbReference>
<evidence type="ECO:0000313" key="4">
    <source>
        <dbReference type="EMBL" id="RCX23739.1"/>
    </source>
</evidence>
<dbReference type="SUPFAM" id="SSF46689">
    <property type="entry name" value="Homeodomain-like"/>
    <property type="match status" value="1"/>
</dbReference>
<keyword evidence="5" id="KW-1185">Reference proteome</keyword>
<dbReference type="RefSeq" id="WP_114495583.1">
    <property type="nucleotide sequence ID" value="NZ_QPJW01000001.1"/>
</dbReference>
<keyword evidence="1 2" id="KW-0238">DNA-binding</keyword>
<dbReference type="PRINTS" id="PR00455">
    <property type="entry name" value="HTHTETR"/>
</dbReference>
<dbReference type="Proteomes" id="UP000253090">
    <property type="component" value="Unassembled WGS sequence"/>
</dbReference>
<dbReference type="PANTHER" id="PTHR43479">
    <property type="entry name" value="ACREF/ENVCD OPERON REPRESSOR-RELATED"/>
    <property type="match status" value="1"/>
</dbReference>
<organism evidence="4 5">
    <name type="scientific">Fontibacillus phaseoli</name>
    <dbReference type="NCBI Taxonomy" id="1416533"/>
    <lineage>
        <taxon>Bacteria</taxon>
        <taxon>Bacillati</taxon>
        <taxon>Bacillota</taxon>
        <taxon>Bacilli</taxon>
        <taxon>Bacillales</taxon>
        <taxon>Paenibacillaceae</taxon>
        <taxon>Fontibacillus</taxon>
    </lineage>
</organism>
<dbReference type="Pfam" id="PF00440">
    <property type="entry name" value="TetR_N"/>
    <property type="match status" value="1"/>
</dbReference>
<dbReference type="InterPro" id="IPR009057">
    <property type="entry name" value="Homeodomain-like_sf"/>
</dbReference>
<reference evidence="4 5" key="1">
    <citation type="submission" date="2018-07" db="EMBL/GenBank/DDBJ databases">
        <title>Genomic Encyclopedia of Type Strains, Phase III (KMG-III): the genomes of soil and plant-associated and newly described type strains.</title>
        <authorList>
            <person name="Whitman W."/>
        </authorList>
    </citation>
    <scope>NUCLEOTIDE SEQUENCE [LARGE SCALE GENOMIC DNA]</scope>
    <source>
        <strain evidence="4 5">CECT 8333</strain>
    </source>
</reference>
<comment type="caution">
    <text evidence="4">The sequence shown here is derived from an EMBL/GenBank/DDBJ whole genome shotgun (WGS) entry which is preliminary data.</text>
</comment>
<dbReference type="InterPro" id="IPR001647">
    <property type="entry name" value="HTH_TetR"/>
</dbReference>
<evidence type="ECO:0000256" key="1">
    <source>
        <dbReference type="ARBA" id="ARBA00023125"/>
    </source>
</evidence>
<dbReference type="OrthoDB" id="9812993at2"/>
<gene>
    <name evidence="4" type="ORF">DFP94_1011341</name>
</gene>
<name>A0A369BQ35_9BACL</name>
<accession>A0A369BQ35</accession>
<dbReference type="PANTHER" id="PTHR43479:SF11">
    <property type="entry name" value="ACREF_ENVCD OPERON REPRESSOR-RELATED"/>
    <property type="match status" value="1"/>
</dbReference>
<protein>
    <submittedName>
        <fullName evidence="4">TetR family transcriptional regulator</fullName>
    </submittedName>
</protein>
<dbReference type="Gene3D" id="1.10.357.10">
    <property type="entry name" value="Tetracycline Repressor, domain 2"/>
    <property type="match status" value="1"/>
</dbReference>
<dbReference type="GO" id="GO:0003677">
    <property type="term" value="F:DNA binding"/>
    <property type="evidence" value="ECO:0007669"/>
    <property type="project" value="UniProtKB-UniRule"/>
</dbReference>
<dbReference type="InterPro" id="IPR050624">
    <property type="entry name" value="HTH-type_Tx_Regulator"/>
</dbReference>
<feature type="domain" description="HTH tetR-type" evidence="3">
    <location>
        <begin position="2"/>
        <end position="62"/>
    </location>
</feature>
<dbReference type="AlphaFoldDB" id="A0A369BQ35"/>
<sequence length="193" mass="22592">MEDKKAKIYDCAKELFSAKGFKETNISEITKKAGMAVGTFYNYYPSKEKLFMDIFLEENAKLKKACFQLLDLEQYPVDVVGQMLKLNVEGTKANPILREWYNRSVFEKLEQVYREENGADSVDFLYDSFLELITLWQKQGKMRKDIDSKMIMRVFAAIINVDTHKEEIGIEYFPELLHLMTELIMKSLMDCSE</sequence>
<feature type="DNA-binding region" description="H-T-H motif" evidence="2">
    <location>
        <begin position="25"/>
        <end position="44"/>
    </location>
</feature>
<dbReference type="PROSITE" id="PS50977">
    <property type="entry name" value="HTH_TETR_2"/>
    <property type="match status" value="1"/>
</dbReference>
<evidence type="ECO:0000259" key="3">
    <source>
        <dbReference type="PROSITE" id="PS50977"/>
    </source>
</evidence>
<evidence type="ECO:0000313" key="5">
    <source>
        <dbReference type="Proteomes" id="UP000253090"/>
    </source>
</evidence>